<evidence type="ECO:0000256" key="5">
    <source>
        <dbReference type="ARBA" id="ARBA00023284"/>
    </source>
</evidence>
<proteinExistence type="inferred from homology"/>
<comment type="caution">
    <text evidence="9">The sequence shown here is derived from an EMBL/GenBank/DDBJ whole genome shotgun (WGS) entry which is preliminary data.</text>
</comment>
<dbReference type="InterPro" id="IPR036249">
    <property type="entry name" value="Thioredoxin-like_sf"/>
</dbReference>
<evidence type="ECO:0000256" key="6">
    <source>
        <dbReference type="NCBIfam" id="TIGR01068"/>
    </source>
</evidence>
<dbReference type="SUPFAM" id="SSF52833">
    <property type="entry name" value="Thioredoxin-like"/>
    <property type="match status" value="1"/>
</dbReference>
<comment type="similarity">
    <text evidence="1 7">Belongs to the thioredoxin family.</text>
</comment>
<name>A0ABW8RZ23_9BACT</name>
<protein>
    <recommendedName>
        <fullName evidence="6 7">Thioredoxin</fullName>
    </recommendedName>
</protein>
<evidence type="ECO:0000313" key="9">
    <source>
        <dbReference type="EMBL" id="MFL0163007.1"/>
    </source>
</evidence>
<evidence type="ECO:0000256" key="7">
    <source>
        <dbReference type="PIRNR" id="PIRNR000077"/>
    </source>
</evidence>
<evidence type="ECO:0000256" key="2">
    <source>
        <dbReference type="ARBA" id="ARBA00022448"/>
    </source>
</evidence>
<organism evidence="9 10">
    <name type="scientific">Aquirufa salirivi</name>
    <dbReference type="NCBI Taxonomy" id="3104729"/>
    <lineage>
        <taxon>Bacteria</taxon>
        <taxon>Pseudomonadati</taxon>
        <taxon>Bacteroidota</taxon>
        <taxon>Cytophagia</taxon>
        <taxon>Cytophagales</taxon>
        <taxon>Flectobacillaceae</taxon>
        <taxon>Aquirufa</taxon>
    </lineage>
</organism>
<accession>A0ABW8RZ23</accession>
<dbReference type="PANTHER" id="PTHR45663">
    <property type="entry name" value="GEO12009P1"/>
    <property type="match status" value="1"/>
</dbReference>
<dbReference type="PANTHER" id="PTHR45663:SF11">
    <property type="entry name" value="GEO12009P1"/>
    <property type="match status" value="1"/>
</dbReference>
<dbReference type="InterPro" id="IPR013766">
    <property type="entry name" value="Thioredoxin_domain"/>
</dbReference>
<keyword evidence="3" id="KW-0249">Electron transport</keyword>
<keyword evidence="10" id="KW-1185">Reference proteome</keyword>
<dbReference type="Proteomes" id="UP001623558">
    <property type="component" value="Unassembled WGS sequence"/>
</dbReference>
<keyword evidence="2" id="KW-0813">Transport</keyword>
<dbReference type="PROSITE" id="PS51352">
    <property type="entry name" value="THIOREDOXIN_2"/>
    <property type="match status" value="1"/>
</dbReference>
<dbReference type="PROSITE" id="PS00194">
    <property type="entry name" value="THIOREDOXIN_1"/>
    <property type="match status" value="1"/>
</dbReference>
<keyword evidence="5" id="KW-0676">Redox-active center</keyword>
<dbReference type="RefSeq" id="WP_406751813.1">
    <property type="nucleotide sequence ID" value="NZ_JBEWZH010000008.1"/>
</dbReference>
<evidence type="ECO:0000259" key="8">
    <source>
        <dbReference type="PROSITE" id="PS51352"/>
    </source>
</evidence>
<dbReference type="NCBIfam" id="TIGR01068">
    <property type="entry name" value="thioredoxin"/>
    <property type="match status" value="1"/>
</dbReference>
<dbReference type="PIRSF" id="PIRSF000077">
    <property type="entry name" value="Thioredoxin"/>
    <property type="match status" value="1"/>
</dbReference>
<dbReference type="CDD" id="cd02947">
    <property type="entry name" value="TRX_family"/>
    <property type="match status" value="1"/>
</dbReference>
<evidence type="ECO:0000256" key="4">
    <source>
        <dbReference type="ARBA" id="ARBA00023157"/>
    </source>
</evidence>
<dbReference type="InterPro" id="IPR017937">
    <property type="entry name" value="Thioredoxin_CS"/>
</dbReference>
<evidence type="ECO:0000256" key="3">
    <source>
        <dbReference type="ARBA" id="ARBA00022982"/>
    </source>
</evidence>
<dbReference type="Pfam" id="PF00085">
    <property type="entry name" value="Thioredoxin"/>
    <property type="match status" value="1"/>
</dbReference>
<reference evidence="9 10" key="1">
    <citation type="submission" date="2024-07" db="EMBL/GenBank/DDBJ databases">
        <authorList>
            <person name="Pitt A."/>
            <person name="Hahn M.W."/>
        </authorList>
    </citation>
    <scope>NUCLEOTIDE SEQUENCE [LARGE SCALE GENOMIC DNA]</scope>
    <source>
        <strain evidence="9 10">1-SAACH-A3</strain>
    </source>
</reference>
<dbReference type="InterPro" id="IPR005746">
    <property type="entry name" value="Thioredoxin"/>
</dbReference>
<evidence type="ECO:0000313" key="10">
    <source>
        <dbReference type="Proteomes" id="UP001623558"/>
    </source>
</evidence>
<keyword evidence="4" id="KW-1015">Disulfide bond</keyword>
<dbReference type="EMBL" id="JBEWZH010000008">
    <property type="protein sequence ID" value="MFL0163007.1"/>
    <property type="molecule type" value="Genomic_DNA"/>
</dbReference>
<sequence>MSNFSELLKSEQPVLVDFSAEWCGPCKQLKPILEQVKAKIGDTAKIIKVDVDKNRKTAEKFQIRSVPTMILFKNGKSVWRQSGVIPAHTLVGIIQQYSKVNVE</sequence>
<gene>
    <name evidence="9" type="primary">trxA</name>
    <name evidence="9" type="ORF">U0R11_11445</name>
</gene>
<evidence type="ECO:0000256" key="1">
    <source>
        <dbReference type="ARBA" id="ARBA00008987"/>
    </source>
</evidence>
<feature type="domain" description="Thioredoxin" evidence="8">
    <location>
        <begin position="1"/>
        <end position="99"/>
    </location>
</feature>
<dbReference type="PRINTS" id="PR00421">
    <property type="entry name" value="THIOREDOXIN"/>
</dbReference>
<dbReference type="Gene3D" id="3.40.30.10">
    <property type="entry name" value="Glutaredoxin"/>
    <property type="match status" value="1"/>
</dbReference>